<gene>
    <name evidence="1" type="ORF">OWV82_009138</name>
</gene>
<evidence type="ECO:0000313" key="2">
    <source>
        <dbReference type="Proteomes" id="UP001164539"/>
    </source>
</evidence>
<reference evidence="1 2" key="1">
    <citation type="journal article" date="2023" name="Science">
        <title>Complex scaffold remodeling in plant triterpene biosynthesis.</title>
        <authorList>
            <person name="De La Pena R."/>
            <person name="Hodgson H."/>
            <person name="Liu J.C."/>
            <person name="Stephenson M.J."/>
            <person name="Martin A.C."/>
            <person name="Owen C."/>
            <person name="Harkess A."/>
            <person name="Leebens-Mack J."/>
            <person name="Jimenez L.E."/>
            <person name="Osbourn A."/>
            <person name="Sattely E.S."/>
        </authorList>
    </citation>
    <scope>NUCLEOTIDE SEQUENCE [LARGE SCALE GENOMIC DNA]</scope>
    <source>
        <strain evidence="2">cv. JPN11</strain>
        <tissue evidence="1">Leaf</tissue>
    </source>
</reference>
<proteinExistence type="predicted"/>
<sequence>MEPNYPEDPETNAAAAEEHEDDIIPEEHEADTIITEDNAFAAAAEEHEDGIIPEEPAADAVVTEDNAVAKNAAGDEVDAGNGQDNAVVAEDNKGVPESDELPLTFEIPGPIPDLVDLYAMHTETAYNNKIQKTVAGDDELPVNFSTIPGAIQEKKQEKTRNDNNKNKRGFSVEREKTCYNNVNKSRVSVREDHDRPVHFNIAADAVDENNKKRRVSVEKQKTCYNKVNKSRVSVREDHDRPVHFNIPADSVAEKNKKPRVSVEKPKTCYNNVNKHRVSVREYHDRPVDFNVSVDSVADNKPRISGRITKPQEKITKEKLNKVLALADTCRWFSKQKRSTTTIRVARKIYSW</sequence>
<organism evidence="1 2">
    <name type="scientific">Melia azedarach</name>
    <name type="common">Chinaberry tree</name>
    <dbReference type="NCBI Taxonomy" id="155640"/>
    <lineage>
        <taxon>Eukaryota</taxon>
        <taxon>Viridiplantae</taxon>
        <taxon>Streptophyta</taxon>
        <taxon>Embryophyta</taxon>
        <taxon>Tracheophyta</taxon>
        <taxon>Spermatophyta</taxon>
        <taxon>Magnoliopsida</taxon>
        <taxon>eudicotyledons</taxon>
        <taxon>Gunneridae</taxon>
        <taxon>Pentapetalae</taxon>
        <taxon>rosids</taxon>
        <taxon>malvids</taxon>
        <taxon>Sapindales</taxon>
        <taxon>Meliaceae</taxon>
        <taxon>Melia</taxon>
    </lineage>
</organism>
<comment type="caution">
    <text evidence="1">The sequence shown here is derived from an EMBL/GenBank/DDBJ whole genome shotgun (WGS) entry which is preliminary data.</text>
</comment>
<dbReference type="EMBL" id="CM051397">
    <property type="protein sequence ID" value="KAJ4721454.1"/>
    <property type="molecule type" value="Genomic_DNA"/>
</dbReference>
<dbReference type="Proteomes" id="UP001164539">
    <property type="component" value="Chromosome 4"/>
</dbReference>
<protein>
    <submittedName>
        <fullName evidence="1">Uncharacterized protein</fullName>
    </submittedName>
</protein>
<keyword evidence="2" id="KW-1185">Reference proteome</keyword>
<accession>A0ACC1YEN9</accession>
<name>A0ACC1YEN9_MELAZ</name>
<evidence type="ECO:0000313" key="1">
    <source>
        <dbReference type="EMBL" id="KAJ4721454.1"/>
    </source>
</evidence>